<dbReference type="EMBL" id="PSQE01000001">
    <property type="protein sequence ID" value="RHN78702.1"/>
    <property type="molecule type" value="Genomic_DNA"/>
</dbReference>
<protein>
    <recommendedName>
        <fullName evidence="4">Transmembrane protein</fullName>
    </recommendedName>
</protein>
<reference evidence="3" key="1">
    <citation type="journal article" date="2018" name="Nat. Plants">
        <title>Whole-genome landscape of Medicago truncatula symbiotic genes.</title>
        <authorList>
            <person name="Pecrix Y."/>
            <person name="Gamas P."/>
            <person name="Carrere S."/>
        </authorList>
    </citation>
    <scope>NUCLEOTIDE SEQUENCE</scope>
    <source>
        <tissue evidence="3">Leaves</tissue>
    </source>
</reference>
<comment type="caution">
    <text evidence="3">The sequence shown here is derived from an EMBL/GenBank/DDBJ whole genome shotgun (WGS) entry which is preliminary data.</text>
</comment>
<keyword evidence="1" id="KW-0812">Transmembrane</keyword>
<evidence type="ECO:0000313" key="2">
    <source>
        <dbReference type="EMBL" id="RHN78608.1"/>
    </source>
</evidence>
<gene>
    <name evidence="2" type="ORF">MtrunA17_Chr1g0167791</name>
    <name evidence="3" type="ORF">MtrunA17_Chr1g0168801</name>
</gene>
<dbReference type="Gramene" id="rna2340">
    <property type="protein sequence ID" value="RHN78702.1"/>
    <property type="gene ID" value="gene2340"/>
</dbReference>
<name>A0A396JMV3_MEDTR</name>
<keyword evidence="1" id="KW-0472">Membrane</keyword>
<dbReference type="AlphaFoldDB" id="A0A396JMV3"/>
<keyword evidence="1" id="KW-1133">Transmembrane helix</keyword>
<evidence type="ECO:0000313" key="3">
    <source>
        <dbReference type="EMBL" id="RHN78702.1"/>
    </source>
</evidence>
<feature type="transmembrane region" description="Helical" evidence="1">
    <location>
        <begin position="42"/>
        <end position="65"/>
    </location>
</feature>
<accession>A0A396JMV3</accession>
<dbReference type="EMBL" id="PSQE01000001">
    <property type="protein sequence ID" value="RHN78608.1"/>
    <property type="molecule type" value="Genomic_DNA"/>
</dbReference>
<proteinExistence type="predicted"/>
<organism evidence="3">
    <name type="scientific">Medicago truncatula</name>
    <name type="common">Barrel medic</name>
    <name type="synonym">Medicago tribuloides</name>
    <dbReference type="NCBI Taxonomy" id="3880"/>
    <lineage>
        <taxon>Eukaryota</taxon>
        <taxon>Viridiplantae</taxon>
        <taxon>Streptophyta</taxon>
        <taxon>Embryophyta</taxon>
        <taxon>Tracheophyta</taxon>
        <taxon>Spermatophyta</taxon>
        <taxon>Magnoliopsida</taxon>
        <taxon>eudicotyledons</taxon>
        <taxon>Gunneridae</taxon>
        <taxon>Pentapetalae</taxon>
        <taxon>rosids</taxon>
        <taxon>fabids</taxon>
        <taxon>Fabales</taxon>
        <taxon>Fabaceae</taxon>
        <taxon>Papilionoideae</taxon>
        <taxon>50 kb inversion clade</taxon>
        <taxon>NPAAA clade</taxon>
        <taxon>Hologalegina</taxon>
        <taxon>IRL clade</taxon>
        <taxon>Trifolieae</taxon>
        <taxon>Medicago</taxon>
    </lineage>
</organism>
<dbReference type="Proteomes" id="UP000265566">
    <property type="component" value="Chromosome 1"/>
</dbReference>
<evidence type="ECO:0000256" key="1">
    <source>
        <dbReference type="SAM" id="Phobius"/>
    </source>
</evidence>
<evidence type="ECO:0008006" key="4">
    <source>
        <dbReference type="Google" id="ProtNLM"/>
    </source>
</evidence>
<sequence>MATCYNVTLSASNNIWMTDDVMIKRVPLLCLQIAYNLLVSRFLFFILKPLHVPLIVAQMLVSIFII</sequence>
<dbReference type="Gramene" id="rna2233">
    <property type="protein sequence ID" value="RHN78608.1"/>
    <property type="gene ID" value="gene2233"/>
</dbReference>